<dbReference type="InterPro" id="IPR016181">
    <property type="entry name" value="Acyl_CoA_acyltransferase"/>
</dbReference>
<dbReference type="Pfam" id="PF13527">
    <property type="entry name" value="Acetyltransf_9"/>
    <property type="match status" value="1"/>
</dbReference>
<gene>
    <name evidence="2" type="ORF">ALPR1_09855</name>
</gene>
<dbReference type="Gene3D" id="3.40.630.30">
    <property type="match status" value="1"/>
</dbReference>
<protein>
    <submittedName>
        <fullName evidence="2">Acetyltransferase, GNAT family</fullName>
    </submittedName>
</protein>
<dbReference type="RefSeq" id="WP_008200186.1">
    <property type="nucleotide sequence ID" value="NZ_CM001023.1"/>
</dbReference>
<name>A3HRP2_9BACT</name>
<dbReference type="SUPFAM" id="SSF55729">
    <property type="entry name" value="Acyl-CoA N-acyltransferases (Nat)"/>
    <property type="match status" value="1"/>
</dbReference>
<dbReference type="STRING" id="388413.ALPR1_09855"/>
<organism evidence="2 3">
    <name type="scientific">Algoriphagus machipongonensis</name>
    <dbReference type="NCBI Taxonomy" id="388413"/>
    <lineage>
        <taxon>Bacteria</taxon>
        <taxon>Pseudomonadati</taxon>
        <taxon>Bacteroidota</taxon>
        <taxon>Cytophagia</taxon>
        <taxon>Cytophagales</taxon>
        <taxon>Cyclobacteriaceae</taxon>
        <taxon>Algoriphagus</taxon>
    </lineage>
</organism>
<dbReference type="OrthoDB" id="5570877at2"/>
<keyword evidence="3" id="KW-1185">Reference proteome</keyword>
<dbReference type="AlphaFoldDB" id="A3HRP2"/>
<evidence type="ECO:0000313" key="2">
    <source>
        <dbReference type="EMBL" id="EAZ82510.1"/>
    </source>
</evidence>
<feature type="domain" description="N-acetyltransferase" evidence="1">
    <location>
        <begin position="1"/>
        <end position="144"/>
    </location>
</feature>
<evidence type="ECO:0000259" key="1">
    <source>
        <dbReference type="PROSITE" id="PS51186"/>
    </source>
</evidence>
<dbReference type="InterPro" id="IPR000182">
    <property type="entry name" value="GNAT_dom"/>
</dbReference>
<accession>A3HRP2</accession>
<dbReference type="Proteomes" id="UP000003919">
    <property type="component" value="Unassembled WGS sequence"/>
</dbReference>
<reference evidence="2 3" key="1">
    <citation type="journal article" date="2011" name="J. Bacteriol.">
        <title>Complete genome sequence of Algoriphagus sp. PR1, bacterial prey of a colony-forming choanoflagellate.</title>
        <authorList>
            <person name="Alegado R.A."/>
            <person name="Ferriera S."/>
            <person name="Nusbaum C."/>
            <person name="Young S.K."/>
            <person name="Zeng Q."/>
            <person name="Imamovic A."/>
            <person name="Fairclough S.R."/>
            <person name="King N."/>
        </authorList>
    </citation>
    <scope>NUCLEOTIDE SEQUENCE [LARGE SCALE GENOMIC DNA]</scope>
    <source>
        <strain evidence="2 3">PR1</strain>
    </source>
</reference>
<sequence>MEIRKGCEKDLPQIISLLKASLGESMIPKSLNLWKWKHINNPFGASPFLVAEENGEVIGLRAFLRWEFLLHDQVIKACRAVDTSVHPDFQGRGIFNKLTLALIDQIKEEGIDLIFNTPNAESMPGYLKMDWMKWGKLPLKLDFHLTSGKNKHPLQPDSWNKIEQLVSKLEKEDLSKSHQTNIRKGYLKWRYLDCPLFPYYFISDESSYLLFYRIKEGKMGRELRIVDLFTLNTFEGKQKTELKKALKSAQRLSGARFTSFSGLVYPNQSALVLGSLPILKAGPMVTLREVAESIDPMEIDWTWSLGDLEVF</sequence>
<dbReference type="PROSITE" id="PS51186">
    <property type="entry name" value="GNAT"/>
    <property type="match status" value="1"/>
</dbReference>
<dbReference type="GO" id="GO:0016747">
    <property type="term" value="F:acyltransferase activity, transferring groups other than amino-acyl groups"/>
    <property type="evidence" value="ECO:0007669"/>
    <property type="project" value="InterPro"/>
</dbReference>
<dbReference type="eggNOG" id="COG3153">
    <property type="taxonomic scope" value="Bacteria"/>
</dbReference>
<dbReference type="CDD" id="cd04301">
    <property type="entry name" value="NAT_SF"/>
    <property type="match status" value="1"/>
</dbReference>
<dbReference type="HOGENOM" id="CLU_072024_0_0_10"/>
<proteinExistence type="predicted"/>
<dbReference type="EMBL" id="AAXU02000001">
    <property type="protein sequence ID" value="EAZ82510.1"/>
    <property type="molecule type" value="Genomic_DNA"/>
</dbReference>
<comment type="caution">
    <text evidence="2">The sequence shown here is derived from an EMBL/GenBank/DDBJ whole genome shotgun (WGS) entry which is preliminary data.</text>
</comment>
<evidence type="ECO:0000313" key="3">
    <source>
        <dbReference type="Proteomes" id="UP000003919"/>
    </source>
</evidence>